<reference evidence="1" key="1">
    <citation type="submission" date="2022-02" db="EMBL/GenBank/DDBJ databases">
        <authorList>
            <person name="Henning P.M."/>
            <person name="McCubbin A.G."/>
            <person name="Shore J.S."/>
        </authorList>
    </citation>
    <scope>NUCLEOTIDE SEQUENCE</scope>
    <source>
        <strain evidence="1">F60SS</strain>
        <tissue evidence="1">Leaves</tissue>
    </source>
</reference>
<accession>A0A9Q0FZ81</accession>
<organism evidence="1 2">
    <name type="scientific">Turnera subulata</name>
    <dbReference type="NCBI Taxonomy" id="218843"/>
    <lineage>
        <taxon>Eukaryota</taxon>
        <taxon>Viridiplantae</taxon>
        <taxon>Streptophyta</taxon>
        <taxon>Embryophyta</taxon>
        <taxon>Tracheophyta</taxon>
        <taxon>Spermatophyta</taxon>
        <taxon>Magnoliopsida</taxon>
        <taxon>eudicotyledons</taxon>
        <taxon>Gunneridae</taxon>
        <taxon>Pentapetalae</taxon>
        <taxon>rosids</taxon>
        <taxon>fabids</taxon>
        <taxon>Malpighiales</taxon>
        <taxon>Passifloraceae</taxon>
        <taxon>Turnera</taxon>
    </lineage>
</organism>
<dbReference type="Proteomes" id="UP001141552">
    <property type="component" value="Unassembled WGS sequence"/>
</dbReference>
<protein>
    <submittedName>
        <fullName evidence="1">Uncharacterized protein</fullName>
    </submittedName>
</protein>
<dbReference type="AlphaFoldDB" id="A0A9Q0FZ81"/>
<name>A0A9Q0FZ81_9ROSI</name>
<evidence type="ECO:0000313" key="1">
    <source>
        <dbReference type="EMBL" id="KAJ4840296.1"/>
    </source>
</evidence>
<proteinExistence type="predicted"/>
<sequence>MVKEHALASGFPLTSFIQLPPAQDLSGIFSGQASGDSIGSFRCFGGTIGAYQLGSRRWLSCLQQNWLLRKGLLL</sequence>
<dbReference type="EMBL" id="JAKUCV010003081">
    <property type="protein sequence ID" value="KAJ4840296.1"/>
    <property type="molecule type" value="Genomic_DNA"/>
</dbReference>
<keyword evidence="2" id="KW-1185">Reference proteome</keyword>
<feature type="non-terminal residue" evidence="1">
    <location>
        <position position="74"/>
    </location>
</feature>
<reference evidence="1" key="2">
    <citation type="journal article" date="2023" name="Plants (Basel)">
        <title>Annotation of the Turnera subulata (Passifloraceae) Draft Genome Reveals the S-Locus Evolved after the Divergence of Turneroideae from Passifloroideae in a Stepwise Manner.</title>
        <authorList>
            <person name="Henning P.M."/>
            <person name="Roalson E.H."/>
            <person name="Mir W."/>
            <person name="McCubbin A.G."/>
            <person name="Shore J.S."/>
        </authorList>
    </citation>
    <scope>NUCLEOTIDE SEQUENCE</scope>
    <source>
        <strain evidence="1">F60SS</strain>
    </source>
</reference>
<comment type="caution">
    <text evidence="1">The sequence shown here is derived from an EMBL/GenBank/DDBJ whole genome shotgun (WGS) entry which is preliminary data.</text>
</comment>
<evidence type="ECO:0000313" key="2">
    <source>
        <dbReference type="Proteomes" id="UP001141552"/>
    </source>
</evidence>
<gene>
    <name evidence="1" type="ORF">Tsubulata_028285</name>
</gene>